<dbReference type="InterPro" id="IPR051593">
    <property type="entry name" value="Ergosterol_Biosynth_ERG27"/>
</dbReference>
<protein>
    <recommendedName>
        <fullName evidence="10">3-keto sterol reductase</fullName>
    </recommendedName>
</protein>
<dbReference type="GO" id="GO:0005789">
    <property type="term" value="C:endoplasmic reticulum membrane"/>
    <property type="evidence" value="ECO:0007669"/>
    <property type="project" value="TreeGrafter"/>
</dbReference>
<keyword evidence="4" id="KW-0560">Oxidoreductase</keyword>
<dbReference type="InterPro" id="IPR036291">
    <property type="entry name" value="NAD(P)-bd_dom_sf"/>
</dbReference>
<evidence type="ECO:0000313" key="8">
    <source>
        <dbReference type="EMBL" id="KAF5346909.1"/>
    </source>
</evidence>
<dbReference type="PANTHER" id="PTHR43647">
    <property type="entry name" value="DEHYDROGENASE"/>
    <property type="match status" value="1"/>
</dbReference>
<comment type="similarity">
    <text evidence="6">Belongs to the short-chain dehydrogenases/reductases (SDR) family. ERG27 subfamily.</text>
</comment>
<evidence type="ECO:0000256" key="2">
    <source>
        <dbReference type="ARBA" id="ARBA00022857"/>
    </source>
</evidence>
<proteinExistence type="inferred from homology"/>
<evidence type="ECO:0000256" key="7">
    <source>
        <dbReference type="SAM" id="MobiDB-lite"/>
    </source>
</evidence>
<dbReference type="AlphaFoldDB" id="A0A8H5CRX5"/>
<evidence type="ECO:0000256" key="3">
    <source>
        <dbReference type="ARBA" id="ARBA00022955"/>
    </source>
</evidence>
<dbReference type="GO" id="GO:0006694">
    <property type="term" value="P:steroid biosynthetic process"/>
    <property type="evidence" value="ECO:0007669"/>
    <property type="project" value="UniProtKB-KW"/>
</dbReference>
<reference evidence="8 9" key="1">
    <citation type="journal article" date="2020" name="ISME J.">
        <title>Uncovering the hidden diversity of litter-decomposition mechanisms in mushroom-forming fungi.</title>
        <authorList>
            <person name="Floudas D."/>
            <person name="Bentzer J."/>
            <person name="Ahren D."/>
            <person name="Johansson T."/>
            <person name="Persson P."/>
            <person name="Tunlid A."/>
        </authorList>
    </citation>
    <scope>NUCLEOTIDE SEQUENCE [LARGE SCALE GENOMIC DNA]</scope>
    <source>
        <strain evidence="8 9">CBS 291.85</strain>
    </source>
</reference>
<keyword evidence="3" id="KW-0752">Steroid biosynthesis</keyword>
<keyword evidence="1" id="KW-0444">Lipid biosynthesis</keyword>
<evidence type="ECO:0008006" key="10">
    <source>
        <dbReference type="Google" id="ProtNLM"/>
    </source>
</evidence>
<organism evidence="8 9">
    <name type="scientific">Tetrapyrgos nigripes</name>
    <dbReference type="NCBI Taxonomy" id="182062"/>
    <lineage>
        <taxon>Eukaryota</taxon>
        <taxon>Fungi</taxon>
        <taxon>Dikarya</taxon>
        <taxon>Basidiomycota</taxon>
        <taxon>Agaricomycotina</taxon>
        <taxon>Agaricomycetes</taxon>
        <taxon>Agaricomycetidae</taxon>
        <taxon>Agaricales</taxon>
        <taxon>Marasmiineae</taxon>
        <taxon>Marasmiaceae</taxon>
        <taxon>Tetrapyrgos</taxon>
    </lineage>
</organism>
<evidence type="ECO:0000256" key="5">
    <source>
        <dbReference type="ARBA" id="ARBA00023098"/>
    </source>
</evidence>
<keyword evidence="5" id="KW-0443">Lipid metabolism</keyword>
<dbReference type="GO" id="GO:0000253">
    <property type="term" value="F:3-beta-hydroxysteroid 3-dehydrogenase (NADP+) activity"/>
    <property type="evidence" value="ECO:0007669"/>
    <property type="project" value="TreeGrafter"/>
</dbReference>
<comment type="caution">
    <text evidence="8">The sequence shown here is derived from an EMBL/GenBank/DDBJ whole genome shotgun (WGS) entry which is preliminary data.</text>
</comment>
<keyword evidence="9" id="KW-1185">Reference proteome</keyword>
<name>A0A8H5CRX5_9AGAR</name>
<feature type="compositionally biased region" description="Basic and acidic residues" evidence="7">
    <location>
        <begin position="51"/>
        <end position="61"/>
    </location>
</feature>
<dbReference type="GO" id="GO:0005811">
    <property type="term" value="C:lipid droplet"/>
    <property type="evidence" value="ECO:0007669"/>
    <property type="project" value="TreeGrafter"/>
</dbReference>
<evidence type="ECO:0000313" key="9">
    <source>
        <dbReference type="Proteomes" id="UP000559256"/>
    </source>
</evidence>
<evidence type="ECO:0000256" key="4">
    <source>
        <dbReference type="ARBA" id="ARBA00023002"/>
    </source>
</evidence>
<keyword evidence="2" id="KW-0521">NADP</keyword>
<dbReference type="PANTHER" id="PTHR43647:SF1">
    <property type="entry name" value="3-KETO-STEROID REDUCTASE ERG27"/>
    <property type="match status" value="1"/>
</dbReference>
<dbReference type="SUPFAM" id="SSF51735">
    <property type="entry name" value="NAD(P)-binding Rossmann-fold domains"/>
    <property type="match status" value="1"/>
</dbReference>
<accession>A0A8H5CRX5</accession>
<feature type="compositionally biased region" description="Polar residues" evidence="7">
    <location>
        <begin position="38"/>
        <end position="50"/>
    </location>
</feature>
<dbReference type="Proteomes" id="UP000559256">
    <property type="component" value="Unassembled WGS sequence"/>
</dbReference>
<evidence type="ECO:0000256" key="1">
    <source>
        <dbReference type="ARBA" id="ARBA00022516"/>
    </source>
</evidence>
<dbReference type="Gene3D" id="3.40.50.720">
    <property type="entry name" value="NAD(P)-binding Rossmann-like Domain"/>
    <property type="match status" value="1"/>
</dbReference>
<feature type="region of interest" description="Disordered" evidence="7">
    <location>
        <begin position="38"/>
        <end position="61"/>
    </location>
</feature>
<dbReference type="GO" id="GO:0005741">
    <property type="term" value="C:mitochondrial outer membrane"/>
    <property type="evidence" value="ECO:0007669"/>
    <property type="project" value="TreeGrafter"/>
</dbReference>
<dbReference type="EMBL" id="JAACJM010000098">
    <property type="protein sequence ID" value="KAF5346909.1"/>
    <property type="molecule type" value="Genomic_DNA"/>
</dbReference>
<sequence>MQRPIVVVTGANGGVGYGICQRLLFQLAESTSPDISLPVTDSSNSYAGNSNEHDNDARRHADQFPMPCEGLTLIMACRSVKRAEAARLKLLMSFNAHVEKLKKKKGYNGHGEKFRENVQVDIHSVDLAMTSTIQPFVYTLRTNYPYISHLVFNAGVAPFDGLDWVKLFKQASNDLMGVITAPKFYKQTWGERSLDGYGWVWQCNVFGHYCLYKALTPMLKSQRYPFDTRVIWTSSLEARKTYDSDDWQLKETRDPYGSSKYQTELIASHLDRLSLKTTSPSGKRLRHFVAHPGVCSTEIFDLHPILRYLKVWVFYIGRLFGSPNHTISWENGAVSVVWLSLISLATLSGLVGSSQIDGPVKFAAQTDFWGNPRVGIAEIADWEENQIEAARLVERCDALYKEIEQERGRIVESETATERM</sequence>
<evidence type="ECO:0000256" key="6">
    <source>
        <dbReference type="ARBA" id="ARBA00023593"/>
    </source>
</evidence>
<gene>
    <name evidence="8" type="ORF">D9758_010134</name>
</gene>
<dbReference type="OrthoDB" id="9989144at2759"/>